<sequence>MAFPSMLLAGFPIHFRVFLLGFASIAPYSQGKVVLFSNLYVDQKCAKNMRITLSQQRGGGFRRPRGGARGGSMRKDGGRGRGRGENVSAEDLDAELEKYHAEAMQTN</sequence>
<dbReference type="AlphaFoldDB" id="M1BNR6"/>
<evidence type="ECO:0000256" key="1">
    <source>
        <dbReference type="ARBA" id="ARBA00022884"/>
    </source>
</evidence>
<evidence type="ECO:0000313" key="6">
    <source>
        <dbReference type="Proteomes" id="UP000011115"/>
    </source>
</evidence>
<dbReference type="Proteomes" id="UP000011115">
    <property type="component" value="Unassembled WGS sequence"/>
</dbReference>
<dbReference type="OrthoDB" id="1049195at2759"/>
<accession>M1BNR6</accession>
<feature type="region of interest" description="Disordered" evidence="2">
    <location>
        <begin position="56"/>
        <end position="90"/>
    </location>
</feature>
<dbReference type="ExpressionAtlas" id="M1BNR6">
    <property type="expression patterns" value="baseline"/>
</dbReference>
<feature type="chain" id="PRO_5004013645" evidence="3">
    <location>
        <begin position="32"/>
        <end position="107"/>
    </location>
</feature>
<feature type="compositionally biased region" description="Basic and acidic residues" evidence="2">
    <location>
        <begin position="73"/>
        <end position="84"/>
    </location>
</feature>
<dbReference type="GO" id="GO:0003723">
    <property type="term" value="F:RNA binding"/>
    <property type="evidence" value="ECO:0007669"/>
    <property type="project" value="UniProtKB-KW"/>
</dbReference>
<name>M1BNR6_SOLTU</name>
<evidence type="ECO:0000313" key="5">
    <source>
        <dbReference type="EnsemblPlants" id="PGSC0003DMT400049443"/>
    </source>
</evidence>
<keyword evidence="1" id="KW-0694">RNA-binding</keyword>
<evidence type="ECO:0000256" key="2">
    <source>
        <dbReference type="SAM" id="MobiDB-lite"/>
    </source>
</evidence>
<dbReference type="HOGENOM" id="CLU_2214645_0_0_1"/>
<feature type="domain" description="Chromatin target of PRMT1 protein C-terminal" evidence="4">
    <location>
        <begin position="43"/>
        <end position="107"/>
    </location>
</feature>
<reference evidence="6" key="1">
    <citation type="journal article" date="2011" name="Nature">
        <title>Genome sequence and analysis of the tuber crop potato.</title>
        <authorList>
            <consortium name="The Potato Genome Sequencing Consortium"/>
        </authorList>
    </citation>
    <scope>NUCLEOTIDE SEQUENCE [LARGE SCALE GENOMIC DNA]</scope>
    <source>
        <strain evidence="6">cv. DM1-3 516 R44</strain>
    </source>
</reference>
<reference evidence="5" key="2">
    <citation type="submission" date="2015-06" db="UniProtKB">
        <authorList>
            <consortium name="EnsemblPlants"/>
        </authorList>
    </citation>
    <scope>IDENTIFICATION</scope>
    <source>
        <strain evidence="5">DM1-3 516 R44</strain>
    </source>
</reference>
<dbReference type="SMART" id="SM01218">
    <property type="entry name" value="FoP_duplication"/>
    <property type="match status" value="1"/>
</dbReference>
<dbReference type="Pfam" id="PF13865">
    <property type="entry name" value="FoP_duplication"/>
    <property type="match status" value="1"/>
</dbReference>
<keyword evidence="6" id="KW-1185">Reference proteome</keyword>
<dbReference type="Gramene" id="PGSC0003DMT400049443">
    <property type="protein sequence ID" value="PGSC0003DMT400049443"/>
    <property type="gene ID" value="PGSC0003DMG402019209"/>
</dbReference>
<gene>
    <name evidence="5" type="primary">LOC102603961</name>
</gene>
<dbReference type="EnsemblPlants" id="PGSC0003DMT400049443">
    <property type="protein sequence ID" value="PGSC0003DMT400049443"/>
    <property type="gene ID" value="PGSC0003DMG402019209"/>
</dbReference>
<proteinExistence type="predicted"/>
<organism evidence="5 6">
    <name type="scientific">Solanum tuberosum</name>
    <name type="common">Potato</name>
    <dbReference type="NCBI Taxonomy" id="4113"/>
    <lineage>
        <taxon>Eukaryota</taxon>
        <taxon>Viridiplantae</taxon>
        <taxon>Streptophyta</taxon>
        <taxon>Embryophyta</taxon>
        <taxon>Tracheophyta</taxon>
        <taxon>Spermatophyta</taxon>
        <taxon>Magnoliopsida</taxon>
        <taxon>eudicotyledons</taxon>
        <taxon>Gunneridae</taxon>
        <taxon>Pentapetalae</taxon>
        <taxon>asterids</taxon>
        <taxon>lamiids</taxon>
        <taxon>Solanales</taxon>
        <taxon>Solanaceae</taxon>
        <taxon>Solanoideae</taxon>
        <taxon>Solaneae</taxon>
        <taxon>Solanum</taxon>
    </lineage>
</organism>
<evidence type="ECO:0000256" key="3">
    <source>
        <dbReference type="SAM" id="SignalP"/>
    </source>
</evidence>
<feature type="signal peptide" evidence="3">
    <location>
        <begin position="1"/>
        <end position="31"/>
    </location>
</feature>
<evidence type="ECO:0000259" key="4">
    <source>
        <dbReference type="SMART" id="SM01218"/>
    </source>
</evidence>
<keyword evidence="3" id="KW-0732">Signal</keyword>
<protein>
    <submittedName>
        <fullName evidence="5">ALY protein</fullName>
    </submittedName>
</protein>
<dbReference type="InterPro" id="IPR025715">
    <property type="entry name" value="FoP_C"/>
</dbReference>